<dbReference type="InterPro" id="IPR000210">
    <property type="entry name" value="BTB/POZ_dom"/>
</dbReference>
<organism evidence="2 3">
    <name type="scientific">Symbiodinium necroappetens</name>
    <dbReference type="NCBI Taxonomy" id="1628268"/>
    <lineage>
        <taxon>Eukaryota</taxon>
        <taxon>Sar</taxon>
        <taxon>Alveolata</taxon>
        <taxon>Dinophyceae</taxon>
        <taxon>Suessiales</taxon>
        <taxon>Symbiodiniaceae</taxon>
        <taxon>Symbiodinium</taxon>
    </lineage>
</organism>
<dbReference type="SUPFAM" id="SSF54695">
    <property type="entry name" value="POZ domain"/>
    <property type="match status" value="1"/>
</dbReference>
<name>A0A812XJJ3_9DINO</name>
<dbReference type="InterPro" id="IPR011333">
    <property type="entry name" value="SKP1/BTB/POZ_sf"/>
</dbReference>
<gene>
    <name evidence="2" type="primary">LONRF1</name>
    <name evidence="2" type="ORF">SNEC2469_LOCUS21145</name>
</gene>
<dbReference type="SMART" id="SM00225">
    <property type="entry name" value="BTB"/>
    <property type="match status" value="1"/>
</dbReference>
<protein>
    <submittedName>
        <fullName evidence="2">LONRF1 protein</fullName>
    </submittedName>
</protein>
<dbReference type="AlphaFoldDB" id="A0A812XJJ3"/>
<sequence>MVEPVPKRARFSMEPDVEVELDGGVLQVHSHVLMAASEVFANMLQSGMQEAQSGRILLKEKALDDFKVVLKHLDLRGGSLPPSITEDNLELLLENADEYQILGLKERCQNFLLKLAKRKPEYVLELSDQYDLESAKLVTARLLTAKKDSVLLNYETDSIVRKAVYKELLLSVDTERRNQTKFVEVDFACDDSHEKASRHWSVILRTLAALKAQEKQQDDFYAHGNEWRQHLLKIVRLFLLDFEESKERQSEGEGLEEEKED</sequence>
<reference evidence="2" key="1">
    <citation type="submission" date="2021-02" db="EMBL/GenBank/DDBJ databases">
        <authorList>
            <person name="Dougan E. K."/>
            <person name="Rhodes N."/>
            <person name="Thang M."/>
            <person name="Chan C."/>
        </authorList>
    </citation>
    <scope>NUCLEOTIDE SEQUENCE</scope>
</reference>
<evidence type="ECO:0000313" key="3">
    <source>
        <dbReference type="Proteomes" id="UP000601435"/>
    </source>
</evidence>
<dbReference type="PANTHER" id="PTHR24413">
    <property type="entry name" value="SPECKLE-TYPE POZ PROTEIN"/>
    <property type="match status" value="1"/>
</dbReference>
<evidence type="ECO:0000259" key="1">
    <source>
        <dbReference type="PROSITE" id="PS50097"/>
    </source>
</evidence>
<evidence type="ECO:0000313" key="2">
    <source>
        <dbReference type="EMBL" id="CAE7731801.1"/>
    </source>
</evidence>
<dbReference type="Gene3D" id="3.30.710.10">
    <property type="entry name" value="Potassium Channel Kv1.1, Chain A"/>
    <property type="match status" value="1"/>
</dbReference>
<dbReference type="CDD" id="cd18186">
    <property type="entry name" value="BTB_POZ_ZBTB_KLHL-like"/>
    <property type="match status" value="1"/>
</dbReference>
<dbReference type="OrthoDB" id="6359816at2759"/>
<dbReference type="PROSITE" id="PS50097">
    <property type="entry name" value="BTB"/>
    <property type="match status" value="1"/>
</dbReference>
<dbReference type="EMBL" id="CAJNJA010037321">
    <property type="protein sequence ID" value="CAE7731801.1"/>
    <property type="molecule type" value="Genomic_DNA"/>
</dbReference>
<accession>A0A812XJJ3</accession>
<keyword evidence="3" id="KW-1185">Reference proteome</keyword>
<comment type="caution">
    <text evidence="2">The sequence shown here is derived from an EMBL/GenBank/DDBJ whole genome shotgun (WGS) entry which is preliminary data.</text>
</comment>
<dbReference type="Proteomes" id="UP000601435">
    <property type="component" value="Unassembled WGS sequence"/>
</dbReference>
<feature type="domain" description="BTB" evidence="1">
    <location>
        <begin position="15"/>
        <end position="73"/>
    </location>
</feature>
<dbReference type="Pfam" id="PF00651">
    <property type="entry name" value="BTB"/>
    <property type="match status" value="1"/>
</dbReference>
<proteinExistence type="predicted"/>